<feature type="transmembrane region" description="Helical" evidence="4">
    <location>
        <begin position="352"/>
        <end position="374"/>
    </location>
</feature>
<feature type="transmembrane region" description="Helical" evidence="4">
    <location>
        <begin position="29"/>
        <end position="49"/>
    </location>
</feature>
<feature type="domain" description="Major facilitator superfamily (MFS) profile" evidence="5">
    <location>
        <begin position="10"/>
        <end position="410"/>
    </location>
</feature>
<dbReference type="InterPro" id="IPR011701">
    <property type="entry name" value="MFS"/>
</dbReference>
<gene>
    <name evidence="6" type="ORF">WJ33_25205</name>
</gene>
<evidence type="ECO:0000313" key="7">
    <source>
        <dbReference type="Proteomes" id="UP000064029"/>
    </source>
</evidence>
<dbReference type="PANTHER" id="PTHR23530">
    <property type="entry name" value="TRANSPORT PROTEIN-RELATED"/>
    <property type="match status" value="1"/>
</dbReference>
<organism evidence="6 7">
    <name type="scientific">Burkholderia ubonensis</name>
    <dbReference type="NCBI Taxonomy" id="101571"/>
    <lineage>
        <taxon>Bacteria</taxon>
        <taxon>Pseudomonadati</taxon>
        <taxon>Pseudomonadota</taxon>
        <taxon>Betaproteobacteria</taxon>
        <taxon>Burkholderiales</taxon>
        <taxon>Burkholderiaceae</taxon>
        <taxon>Burkholderia</taxon>
        <taxon>Burkholderia cepacia complex</taxon>
    </lineage>
</organism>
<evidence type="ECO:0000259" key="5">
    <source>
        <dbReference type="PROSITE" id="PS50850"/>
    </source>
</evidence>
<sequence length="410" mass="44615">MPFSESVADAPSAVEAGYALSARNVRIYLAYRVLTLAIIDRAIFVIFLMHKGFDAYQIGILQGVFFVANIVTEVPAGMFGDAFGRKRSVLLGLVAYCAYALGVVVSDGFVPFVCLYALLGVALALVYGSDTALLYDSLVVDGRVSHFNRVQLRANALGLISGAFAVLAGGLLQKVSWSAVYAAYFAIYAAALAAWCFAIEPPEAPTEKSAGRKDVTKELFAFIRGHWSSVALPILGFTVFAACTTPFFTFSQALFKENGFSVEHITWFFFAAQMLIGVVYLVMQRTMSFLGFYPVVLASTLLTAVVLASMFFNVAAVDFTGFFLVMIINPIVTVVANEYFNKRLPSRIRASFLSLIGLCMSVTIAVMYFLYSYLAQYLAIYQVMASTSLIAACACAIFIVARCVDTKEQA</sequence>
<keyword evidence="1 4" id="KW-0812">Transmembrane</keyword>
<dbReference type="AlphaFoldDB" id="A0A124RBI8"/>
<name>A0A124RBI8_9BURK</name>
<reference evidence="6 7" key="1">
    <citation type="submission" date="2015-11" db="EMBL/GenBank/DDBJ databases">
        <title>Expanding the genomic diversity of Burkholderia species for the development of highly accurate diagnostics.</title>
        <authorList>
            <person name="Sahl J."/>
            <person name="Keim P."/>
            <person name="Wagner D."/>
        </authorList>
    </citation>
    <scope>NUCLEOTIDE SEQUENCE [LARGE SCALE GENOMIC DNA]</scope>
    <source>
        <strain evidence="6 7">MSMB2036</strain>
    </source>
</reference>
<evidence type="ECO:0000256" key="1">
    <source>
        <dbReference type="ARBA" id="ARBA00022692"/>
    </source>
</evidence>
<feature type="transmembrane region" description="Helical" evidence="4">
    <location>
        <begin position="265"/>
        <end position="283"/>
    </location>
</feature>
<feature type="transmembrane region" description="Helical" evidence="4">
    <location>
        <begin position="115"/>
        <end position="135"/>
    </location>
</feature>
<keyword evidence="2 4" id="KW-1133">Transmembrane helix</keyword>
<feature type="transmembrane region" description="Helical" evidence="4">
    <location>
        <begin position="230"/>
        <end position="253"/>
    </location>
</feature>
<dbReference type="Pfam" id="PF07690">
    <property type="entry name" value="MFS_1"/>
    <property type="match status" value="1"/>
</dbReference>
<accession>A0A124RBI8</accession>
<dbReference type="SUPFAM" id="SSF103473">
    <property type="entry name" value="MFS general substrate transporter"/>
    <property type="match status" value="1"/>
</dbReference>
<dbReference type="PANTHER" id="PTHR23530:SF1">
    <property type="entry name" value="PERMEASE, MAJOR FACILITATOR SUPERFAMILY-RELATED"/>
    <property type="match status" value="1"/>
</dbReference>
<dbReference type="PROSITE" id="PS50850">
    <property type="entry name" value="MFS"/>
    <property type="match status" value="1"/>
</dbReference>
<proteinExistence type="predicted"/>
<dbReference type="InterPro" id="IPR053160">
    <property type="entry name" value="MFS_DHA3_Transporter"/>
</dbReference>
<dbReference type="RefSeq" id="WP_059751886.1">
    <property type="nucleotide sequence ID" value="NZ_LOXM01000119.1"/>
</dbReference>
<evidence type="ECO:0000256" key="2">
    <source>
        <dbReference type="ARBA" id="ARBA00022989"/>
    </source>
</evidence>
<dbReference type="OrthoDB" id="9816124at2"/>
<evidence type="ECO:0000256" key="3">
    <source>
        <dbReference type="ARBA" id="ARBA00023136"/>
    </source>
</evidence>
<evidence type="ECO:0000256" key="4">
    <source>
        <dbReference type="SAM" id="Phobius"/>
    </source>
</evidence>
<dbReference type="Proteomes" id="UP000064029">
    <property type="component" value="Unassembled WGS sequence"/>
</dbReference>
<feature type="transmembrane region" description="Helical" evidence="4">
    <location>
        <begin position="55"/>
        <end position="76"/>
    </location>
</feature>
<feature type="transmembrane region" description="Helical" evidence="4">
    <location>
        <begin position="380"/>
        <end position="401"/>
    </location>
</feature>
<protein>
    <submittedName>
        <fullName evidence="6">MFS transporter</fullName>
    </submittedName>
</protein>
<dbReference type="EMBL" id="LOXM01000119">
    <property type="protein sequence ID" value="KVG67866.1"/>
    <property type="molecule type" value="Genomic_DNA"/>
</dbReference>
<feature type="transmembrane region" description="Helical" evidence="4">
    <location>
        <begin position="88"/>
        <end position="109"/>
    </location>
</feature>
<feature type="transmembrane region" description="Helical" evidence="4">
    <location>
        <begin position="319"/>
        <end position="340"/>
    </location>
</feature>
<feature type="transmembrane region" description="Helical" evidence="4">
    <location>
        <begin position="179"/>
        <end position="199"/>
    </location>
</feature>
<evidence type="ECO:0000313" key="6">
    <source>
        <dbReference type="EMBL" id="KVG67866.1"/>
    </source>
</evidence>
<dbReference type="InterPro" id="IPR036259">
    <property type="entry name" value="MFS_trans_sf"/>
</dbReference>
<feature type="transmembrane region" description="Helical" evidence="4">
    <location>
        <begin position="290"/>
        <end position="313"/>
    </location>
</feature>
<dbReference type="Gene3D" id="1.20.1250.20">
    <property type="entry name" value="MFS general substrate transporter like domains"/>
    <property type="match status" value="1"/>
</dbReference>
<feature type="transmembrane region" description="Helical" evidence="4">
    <location>
        <begin position="156"/>
        <end position="173"/>
    </location>
</feature>
<dbReference type="InterPro" id="IPR020846">
    <property type="entry name" value="MFS_dom"/>
</dbReference>
<dbReference type="GO" id="GO:0022857">
    <property type="term" value="F:transmembrane transporter activity"/>
    <property type="evidence" value="ECO:0007669"/>
    <property type="project" value="InterPro"/>
</dbReference>
<comment type="caution">
    <text evidence="6">The sequence shown here is derived from an EMBL/GenBank/DDBJ whole genome shotgun (WGS) entry which is preliminary data.</text>
</comment>
<keyword evidence="3 4" id="KW-0472">Membrane</keyword>